<dbReference type="FunFam" id="3.40.50.300:FF:000006">
    <property type="entry name" value="DNA-binding transcriptional regulator NtrC"/>
    <property type="match status" value="1"/>
</dbReference>
<keyword evidence="5" id="KW-0804">Transcription</keyword>
<dbReference type="InterPro" id="IPR027417">
    <property type="entry name" value="P-loop_NTPase"/>
</dbReference>
<dbReference type="InterPro" id="IPR058031">
    <property type="entry name" value="AAA_lid_NorR"/>
</dbReference>
<sequence length="445" mass="49710">MLNVIVIDDQPPLLSEIRSMLKREYSVTTCSSPLRGVRMIRKSEPDLVVVTLVMKEMDGFEVIRRLKSSGCQMPIVMISAYGDASTPAEATRLGASDYISRPILADELLARLRRVMERQMANAMPAPIHSLQDGICTADPEMLSLLELAHIAANTDSRILILGETGTGKELIAQTIHRYSGRSTQPFIEVNCAAIQPNLLESELFGHEKGSFTGAEGMRKGKFEQASGGTLFLDEIGEMSLEMQSKMLRVLQNGDYTRVGGDQRQVSTARIVAATNQDLRALVNDGLFRADLYFRLNVVTLTLPPLRRRPCDILLLANLFLTRFNQPGNPPKRISEAALRVLAGYPWPGNVRELEHLIERLSILVSKQVIDVEALPDYVRDTATRTPLGELGEIIPYQQARAEFERQYFTQAVYQAQGNLSQAARIAGMDRSQFYRMHKRSTESE</sequence>
<dbReference type="InterPro" id="IPR001789">
    <property type="entry name" value="Sig_transdc_resp-reg_receiver"/>
</dbReference>
<dbReference type="GO" id="GO:0043565">
    <property type="term" value="F:sequence-specific DNA binding"/>
    <property type="evidence" value="ECO:0007669"/>
    <property type="project" value="InterPro"/>
</dbReference>
<dbReference type="InterPro" id="IPR025943">
    <property type="entry name" value="Sigma_54_int_dom_ATP-bd_2"/>
</dbReference>
<dbReference type="InterPro" id="IPR002197">
    <property type="entry name" value="HTH_Fis"/>
</dbReference>
<dbReference type="InterPro" id="IPR003593">
    <property type="entry name" value="AAA+_ATPase"/>
</dbReference>
<dbReference type="CDD" id="cd00009">
    <property type="entry name" value="AAA"/>
    <property type="match status" value="1"/>
</dbReference>
<comment type="caution">
    <text evidence="9">The sequence shown here is derived from an EMBL/GenBank/DDBJ whole genome shotgun (WGS) entry which is preliminary data.</text>
</comment>
<dbReference type="SUPFAM" id="SSF52540">
    <property type="entry name" value="P-loop containing nucleoside triphosphate hydrolases"/>
    <property type="match status" value="1"/>
</dbReference>
<dbReference type="PROSITE" id="PS50045">
    <property type="entry name" value="SIGMA54_INTERACT_4"/>
    <property type="match status" value="1"/>
</dbReference>
<evidence type="ECO:0000256" key="2">
    <source>
        <dbReference type="ARBA" id="ARBA00022840"/>
    </source>
</evidence>
<dbReference type="InterPro" id="IPR025662">
    <property type="entry name" value="Sigma_54_int_dom_ATP-bd_1"/>
</dbReference>
<dbReference type="SMART" id="SM00382">
    <property type="entry name" value="AAA"/>
    <property type="match status" value="1"/>
</dbReference>
<evidence type="ECO:0000256" key="6">
    <source>
        <dbReference type="PROSITE-ProRule" id="PRU00169"/>
    </source>
</evidence>
<accession>A0A8J3D6Q0</accession>
<dbReference type="GO" id="GO:0006355">
    <property type="term" value="P:regulation of DNA-templated transcription"/>
    <property type="evidence" value="ECO:0007669"/>
    <property type="project" value="InterPro"/>
</dbReference>
<dbReference type="SMART" id="SM00448">
    <property type="entry name" value="REC"/>
    <property type="match status" value="1"/>
</dbReference>
<evidence type="ECO:0000256" key="3">
    <source>
        <dbReference type="ARBA" id="ARBA00023015"/>
    </source>
</evidence>
<evidence type="ECO:0000256" key="4">
    <source>
        <dbReference type="ARBA" id="ARBA00023125"/>
    </source>
</evidence>
<dbReference type="PROSITE" id="PS00675">
    <property type="entry name" value="SIGMA54_INTERACT_1"/>
    <property type="match status" value="1"/>
</dbReference>
<protein>
    <submittedName>
        <fullName evidence="9">Alginate biosynthesis transcriptional regulatory protein AlgB</fullName>
    </submittedName>
</protein>
<dbReference type="SUPFAM" id="SSF52172">
    <property type="entry name" value="CheY-like"/>
    <property type="match status" value="1"/>
</dbReference>
<dbReference type="Pfam" id="PF00072">
    <property type="entry name" value="Response_reg"/>
    <property type="match status" value="1"/>
</dbReference>
<dbReference type="InterPro" id="IPR011006">
    <property type="entry name" value="CheY-like_superfamily"/>
</dbReference>
<dbReference type="PROSITE" id="PS00676">
    <property type="entry name" value="SIGMA54_INTERACT_2"/>
    <property type="match status" value="1"/>
</dbReference>
<dbReference type="Gene3D" id="1.10.8.60">
    <property type="match status" value="1"/>
</dbReference>
<reference evidence="9" key="1">
    <citation type="journal article" date="2014" name="Int. J. Syst. Evol. Microbiol.">
        <title>Complete genome sequence of Corynebacterium casei LMG S-19264T (=DSM 44701T), isolated from a smear-ripened cheese.</title>
        <authorList>
            <consortium name="US DOE Joint Genome Institute (JGI-PGF)"/>
            <person name="Walter F."/>
            <person name="Albersmeier A."/>
            <person name="Kalinowski J."/>
            <person name="Ruckert C."/>
        </authorList>
    </citation>
    <scope>NUCLEOTIDE SEQUENCE</scope>
    <source>
        <strain evidence="9">KCTC 12870</strain>
    </source>
</reference>
<evidence type="ECO:0000256" key="5">
    <source>
        <dbReference type="ARBA" id="ARBA00023163"/>
    </source>
</evidence>
<evidence type="ECO:0000313" key="10">
    <source>
        <dbReference type="Proteomes" id="UP000642829"/>
    </source>
</evidence>
<evidence type="ECO:0000313" key="9">
    <source>
        <dbReference type="EMBL" id="GHB90579.1"/>
    </source>
</evidence>
<dbReference type="InterPro" id="IPR002078">
    <property type="entry name" value="Sigma_54_int"/>
</dbReference>
<name>A0A8J3D6Q0_9BACT</name>
<organism evidence="9 10">
    <name type="scientific">Cerasicoccus arenae</name>
    <dbReference type="NCBI Taxonomy" id="424488"/>
    <lineage>
        <taxon>Bacteria</taxon>
        <taxon>Pseudomonadati</taxon>
        <taxon>Verrucomicrobiota</taxon>
        <taxon>Opitutia</taxon>
        <taxon>Puniceicoccales</taxon>
        <taxon>Cerasicoccaceae</taxon>
        <taxon>Cerasicoccus</taxon>
    </lineage>
</organism>
<dbReference type="Pfam" id="PF00158">
    <property type="entry name" value="Sigma54_activat"/>
    <property type="match status" value="1"/>
</dbReference>
<dbReference type="Gene3D" id="1.10.10.60">
    <property type="entry name" value="Homeodomain-like"/>
    <property type="match status" value="1"/>
</dbReference>
<dbReference type="SUPFAM" id="SSF46689">
    <property type="entry name" value="Homeodomain-like"/>
    <property type="match status" value="1"/>
</dbReference>
<dbReference type="PROSITE" id="PS00688">
    <property type="entry name" value="SIGMA54_INTERACT_3"/>
    <property type="match status" value="1"/>
</dbReference>
<dbReference type="Gene3D" id="3.40.50.300">
    <property type="entry name" value="P-loop containing nucleotide triphosphate hydrolases"/>
    <property type="match status" value="1"/>
</dbReference>
<dbReference type="GO" id="GO:0000160">
    <property type="term" value="P:phosphorelay signal transduction system"/>
    <property type="evidence" value="ECO:0007669"/>
    <property type="project" value="InterPro"/>
</dbReference>
<dbReference type="Pfam" id="PF25601">
    <property type="entry name" value="AAA_lid_14"/>
    <property type="match status" value="1"/>
</dbReference>
<dbReference type="EMBL" id="BMXG01000001">
    <property type="protein sequence ID" value="GHB90579.1"/>
    <property type="molecule type" value="Genomic_DNA"/>
</dbReference>
<dbReference type="RefSeq" id="WP_189510891.1">
    <property type="nucleotide sequence ID" value="NZ_BMXG01000001.1"/>
</dbReference>
<dbReference type="PROSITE" id="PS50110">
    <property type="entry name" value="RESPONSE_REGULATORY"/>
    <property type="match status" value="1"/>
</dbReference>
<keyword evidence="1" id="KW-0547">Nucleotide-binding</keyword>
<dbReference type="InterPro" id="IPR025944">
    <property type="entry name" value="Sigma_54_int_dom_CS"/>
</dbReference>
<dbReference type="InterPro" id="IPR009057">
    <property type="entry name" value="Homeodomain-like_sf"/>
</dbReference>
<evidence type="ECO:0000259" key="7">
    <source>
        <dbReference type="PROSITE" id="PS50045"/>
    </source>
</evidence>
<dbReference type="Gene3D" id="3.40.50.2300">
    <property type="match status" value="1"/>
</dbReference>
<reference evidence="9" key="2">
    <citation type="submission" date="2020-09" db="EMBL/GenBank/DDBJ databases">
        <authorList>
            <person name="Sun Q."/>
            <person name="Kim S."/>
        </authorList>
    </citation>
    <scope>NUCLEOTIDE SEQUENCE</scope>
    <source>
        <strain evidence="9">KCTC 12870</strain>
    </source>
</reference>
<dbReference type="PANTHER" id="PTHR32071">
    <property type="entry name" value="TRANSCRIPTIONAL REGULATORY PROTEIN"/>
    <property type="match status" value="1"/>
</dbReference>
<evidence type="ECO:0000256" key="1">
    <source>
        <dbReference type="ARBA" id="ARBA00022741"/>
    </source>
</evidence>
<feature type="domain" description="Response regulatory" evidence="8">
    <location>
        <begin position="3"/>
        <end position="116"/>
    </location>
</feature>
<comment type="caution">
    <text evidence="6">Lacks conserved residue(s) required for the propagation of feature annotation.</text>
</comment>
<keyword evidence="10" id="KW-1185">Reference proteome</keyword>
<keyword evidence="2" id="KW-0067">ATP-binding</keyword>
<dbReference type="Proteomes" id="UP000642829">
    <property type="component" value="Unassembled WGS sequence"/>
</dbReference>
<dbReference type="GO" id="GO:0005524">
    <property type="term" value="F:ATP binding"/>
    <property type="evidence" value="ECO:0007669"/>
    <property type="project" value="UniProtKB-KW"/>
</dbReference>
<keyword evidence="3" id="KW-0805">Transcription regulation</keyword>
<evidence type="ECO:0000259" key="8">
    <source>
        <dbReference type="PROSITE" id="PS50110"/>
    </source>
</evidence>
<feature type="domain" description="Sigma-54 factor interaction" evidence="7">
    <location>
        <begin position="135"/>
        <end position="363"/>
    </location>
</feature>
<dbReference type="AlphaFoldDB" id="A0A8J3D6Q0"/>
<proteinExistence type="predicted"/>
<keyword evidence="4" id="KW-0238">DNA-binding</keyword>
<dbReference type="Pfam" id="PF02954">
    <property type="entry name" value="HTH_8"/>
    <property type="match status" value="1"/>
</dbReference>
<gene>
    <name evidence="9" type="primary">algB</name>
    <name evidence="9" type="ORF">GCM10007047_01690</name>
</gene>